<dbReference type="Gene3D" id="2.40.10.10">
    <property type="entry name" value="Trypsin-like serine proteases"/>
    <property type="match status" value="2"/>
</dbReference>
<protein>
    <recommendedName>
        <fullName evidence="6">Serine protease</fullName>
        <ecNumber evidence="6">3.4.21.-</ecNumber>
    </recommendedName>
</protein>
<gene>
    <name evidence="8" type="ORF">DES53_11569</name>
</gene>
<name>A0A366H4U4_9BACT</name>
<dbReference type="InterPro" id="IPR043504">
    <property type="entry name" value="Peptidase_S1_PA_chymotrypsin"/>
</dbReference>
<dbReference type="GO" id="GO:0006508">
    <property type="term" value="P:proteolysis"/>
    <property type="evidence" value="ECO:0007669"/>
    <property type="project" value="UniProtKB-KW"/>
</dbReference>
<evidence type="ECO:0000256" key="3">
    <source>
        <dbReference type="ARBA" id="ARBA00022729"/>
    </source>
</evidence>
<evidence type="ECO:0000256" key="1">
    <source>
        <dbReference type="ARBA" id="ARBA00008764"/>
    </source>
</evidence>
<keyword evidence="2 6" id="KW-0645">Protease</keyword>
<dbReference type="EMBL" id="QNRR01000015">
    <property type="protein sequence ID" value="RBP36928.1"/>
    <property type="molecule type" value="Genomic_DNA"/>
</dbReference>
<feature type="compositionally biased region" description="Basic and acidic residues" evidence="7">
    <location>
        <begin position="11"/>
        <end position="36"/>
    </location>
</feature>
<evidence type="ECO:0000256" key="5">
    <source>
        <dbReference type="ARBA" id="ARBA00022825"/>
    </source>
</evidence>
<dbReference type="EC" id="3.4.21.-" evidence="6"/>
<evidence type="ECO:0000256" key="6">
    <source>
        <dbReference type="RuleBase" id="RU004296"/>
    </source>
</evidence>
<keyword evidence="9" id="KW-1185">Reference proteome</keyword>
<dbReference type="PANTHER" id="PTHR15462:SF8">
    <property type="entry name" value="SERINE PROTEASE"/>
    <property type="match status" value="1"/>
</dbReference>
<dbReference type="InterPro" id="IPR008256">
    <property type="entry name" value="Peptidase_S1B"/>
</dbReference>
<sequence length="306" mass="32527">MTQDPSNLHGGRMERPSEHTDGRGGRRGWQSEKLEGELPPSEGAAPVEMDARLSEIPTDIVKKVRQEVKTDVPGLEEAGNFGLENVHGDNDMQLVTETVYPWPSVAYITVERSGGGAVRGTAFYVAPRLLVTAAHCLEDEAGKATKVNVFPGLRADGSTVLPSSSAMAYRTPQGWFNNWGAHLDYGLILVPPAAAHPGAHFTLTVLADQQLWGLPTILGGYPSINNSKRLMAAGGRLGPPTATVLPHVIDSENGQSGGPTFTLSGGVAHAVGIHTTGTVEFNWALRITPTVLAEIKGWATAWGLPF</sequence>
<evidence type="ECO:0000313" key="9">
    <source>
        <dbReference type="Proteomes" id="UP000253426"/>
    </source>
</evidence>
<dbReference type="GO" id="GO:0004252">
    <property type="term" value="F:serine-type endopeptidase activity"/>
    <property type="evidence" value="ECO:0007669"/>
    <property type="project" value="InterPro"/>
</dbReference>
<accession>A0A366H4U4</accession>
<keyword evidence="3" id="KW-0732">Signal</keyword>
<dbReference type="PRINTS" id="PR00839">
    <property type="entry name" value="V8PROTEASE"/>
</dbReference>
<dbReference type="Proteomes" id="UP000253426">
    <property type="component" value="Unassembled WGS sequence"/>
</dbReference>
<feature type="region of interest" description="Disordered" evidence="7">
    <location>
        <begin position="1"/>
        <end position="46"/>
    </location>
</feature>
<proteinExistence type="inferred from homology"/>
<dbReference type="RefSeq" id="WP_147263678.1">
    <property type="nucleotide sequence ID" value="NZ_QNRR01000015.1"/>
</dbReference>
<organism evidence="8 9">
    <name type="scientific">Roseimicrobium gellanilyticum</name>
    <dbReference type="NCBI Taxonomy" id="748857"/>
    <lineage>
        <taxon>Bacteria</taxon>
        <taxon>Pseudomonadati</taxon>
        <taxon>Verrucomicrobiota</taxon>
        <taxon>Verrucomicrobiia</taxon>
        <taxon>Verrucomicrobiales</taxon>
        <taxon>Verrucomicrobiaceae</taxon>
        <taxon>Roseimicrobium</taxon>
    </lineage>
</organism>
<dbReference type="AlphaFoldDB" id="A0A366H4U4"/>
<evidence type="ECO:0000256" key="4">
    <source>
        <dbReference type="ARBA" id="ARBA00022801"/>
    </source>
</evidence>
<comment type="caution">
    <text evidence="8">The sequence shown here is derived from an EMBL/GenBank/DDBJ whole genome shotgun (WGS) entry which is preliminary data.</text>
</comment>
<evidence type="ECO:0000256" key="7">
    <source>
        <dbReference type="SAM" id="MobiDB-lite"/>
    </source>
</evidence>
<dbReference type="PROSITE" id="PS00134">
    <property type="entry name" value="TRYPSIN_HIS"/>
    <property type="match status" value="1"/>
</dbReference>
<comment type="similarity">
    <text evidence="1 6">Belongs to the peptidase S1B family.</text>
</comment>
<keyword evidence="5 6" id="KW-0720">Serine protease</keyword>
<dbReference type="PANTHER" id="PTHR15462">
    <property type="entry name" value="SERINE PROTEASE"/>
    <property type="match status" value="1"/>
</dbReference>
<dbReference type="OrthoDB" id="191045at2"/>
<reference evidence="8 9" key="1">
    <citation type="submission" date="2018-06" db="EMBL/GenBank/DDBJ databases">
        <title>Genomic Encyclopedia of Type Strains, Phase IV (KMG-IV): sequencing the most valuable type-strain genomes for metagenomic binning, comparative biology and taxonomic classification.</title>
        <authorList>
            <person name="Goeker M."/>
        </authorList>
    </citation>
    <scope>NUCLEOTIDE SEQUENCE [LARGE SCALE GENOMIC DNA]</scope>
    <source>
        <strain evidence="8 9">DSM 25532</strain>
    </source>
</reference>
<keyword evidence="4 6" id="KW-0378">Hydrolase</keyword>
<dbReference type="InterPro" id="IPR050966">
    <property type="entry name" value="Glutamyl_endopeptidase"/>
</dbReference>
<dbReference type="SUPFAM" id="SSF50494">
    <property type="entry name" value="Trypsin-like serine proteases"/>
    <property type="match status" value="1"/>
</dbReference>
<dbReference type="InterPro" id="IPR009003">
    <property type="entry name" value="Peptidase_S1_PA"/>
</dbReference>
<dbReference type="InterPro" id="IPR018114">
    <property type="entry name" value="TRYPSIN_HIS"/>
</dbReference>
<evidence type="ECO:0000313" key="8">
    <source>
        <dbReference type="EMBL" id="RBP36928.1"/>
    </source>
</evidence>
<evidence type="ECO:0000256" key="2">
    <source>
        <dbReference type="ARBA" id="ARBA00022670"/>
    </source>
</evidence>